<gene>
    <name evidence="11" type="ORF">PACLA_8A032183</name>
</gene>
<comment type="caution">
    <text evidence="11">The sequence shown here is derived from an EMBL/GenBank/DDBJ whole genome shotgun (WGS) entry which is preliminary data.</text>
</comment>
<dbReference type="InterPro" id="IPR036961">
    <property type="entry name" value="Kinesin_motor_dom_sf"/>
</dbReference>
<organism evidence="11 12">
    <name type="scientific">Paramuricea clavata</name>
    <name type="common">Red gorgonian</name>
    <name type="synonym">Violescent sea-whip</name>
    <dbReference type="NCBI Taxonomy" id="317549"/>
    <lineage>
        <taxon>Eukaryota</taxon>
        <taxon>Metazoa</taxon>
        <taxon>Cnidaria</taxon>
        <taxon>Anthozoa</taxon>
        <taxon>Octocorallia</taxon>
        <taxon>Malacalcyonacea</taxon>
        <taxon>Plexauridae</taxon>
        <taxon>Paramuricea</taxon>
    </lineage>
</organism>
<dbReference type="Pfam" id="PF00612">
    <property type="entry name" value="IQ"/>
    <property type="match status" value="4"/>
</dbReference>
<evidence type="ECO:0000256" key="6">
    <source>
        <dbReference type="ARBA" id="ARBA00023175"/>
    </source>
</evidence>
<proteinExistence type="inferred from homology"/>
<dbReference type="GO" id="GO:0051015">
    <property type="term" value="F:actin filament binding"/>
    <property type="evidence" value="ECO:0007669"/>
    <property type="project" value="TreeGrafter"/>
</dbReference>
<evidence type="ECO:0000256" key="3">
    <source>
        <dbReference type="ARBA" id="ARBA00022840"/>
    </source>
</evidence>
<dbReference type="Proteomes" id="UP001152795">
    <property type="component" value="Unassembled WGS sequence"/>
</dbReference>
<sequence>MSAQILYTKGARVWLPDDTDVWVSGEICHDLDSNLLSVQIANGEVIAYDIEKNGLPPLRNPEVLVGENDLTTLSYLHEPAVLHNLKMRFQEYNTIYTYCGIVLVAINPYEEIPLYGFDIISAYNGASMGEMDPHIFAVAEEAFRTMSREEQNQSIIVSGESGAGKTVSAKYAMRYFAAVGGSESETHVEKKVLASNPVMEAFGNAKTIRNDNSSRFGKYLEINFNRNHHIIGAHMRTYLLEKSRVVFQATDERNYHIFYQLCARSEEQKFKNLRLGHPDEFLYLNQGENPYIDGVDDSELFEETCEAFDLLGVHQDEQTKIFQVLAAILHLGNINIEEDDTGESTFINNDDFHLAVTAFLLGIDQAQFQKWLCFRKIVAHREIVIGNLNLQQATVAKEALSKHIYAQLFNFIVANINKALMPLDQNKVHSFIGVLDIYGFETFEVNSFEQFCINYANEKLQQQFTMHVFKLEQEEYVREEIDWSFIRYYDNQPCIDLIEGKLGILDLLDEECKLTKGSDENWTRKLYQEHLKKKPNIHFKKPRMSEMAFLVVHFADTVSYESEGFLEKNRDSVNEEHILLLKASENSFVGELFTEQKKVAVTPQRRRAHSKATPTASTAKKTVGSQFRDSLTKLMETLNSTTPHYVRCIKPNDEKAAFTFEPKRAMQQLRACGVLETIKISAAGYPSRWSYIDFFYRYRMLVKWSMIKKNDLRLSCENILNTLLNDPDKYRFGKTKIFFRAGQVAYLEKLRGDKLHESCVMIQKTIRCWQVRKRYLEMRNAAIVLQAWARGHQARRLAHYLRRTKAALIFQTNWRCHRARAHYLRLRYATLVMQSQYRGRQARLLKKRLLYEAKAIVLQRAVRAFLGRRSFIAIRKKVILLQCCVRRLLAQREFKKLKIEARSVEHYKNLNRGMENKIISLQQRLTSEIRKNEELSSKLQEIGDLRLELDAAKIWKTDYQTASATIVEYEKVIKELKQQLAQVTAEKDEVLRKASEEKEAIEEESEVLRWEIAQLKEDLKRLEEKEEKSNKDKQDEMQAQFNIEKNQLLAEIEAERSHHQRILKDYNRLQQRYENLQDEVEILQSPVVSPNKDQITDLEKEPSVKITRTKQEDALIAELKQRIQELETNPESTNQIPAIELSPPANKGLEPSEKPAKKVVHPTDLQSLTKENNKLNTELNIFREIVKKRESVSEQDVNDSIIALKDDNIKRITKERDSYKQEYQKFRSELISFASVSKDLAVVENRMKRNPDINAYILQASALKQANEVLQRELQDLLVKETDLRTANENLWNDLAKLKISQIQHGENHSITADVQSEISRLVEENLDLKEQIEKLEERLKNQQQNTQAKNEHENFRKRATSWNKAEAELRRRTGSTHRSSLDPIAGRVMMNFAGLLRKNPKDSGDAPVHEEGKRRGMIEFEISDVDLIVKQLIHDLSPGQVSDQIPGLPAHLLFMCVRYCDHVNDDEKLQTLLTSAISAIGIITKKSPNDLDLLVFWLSNTCRLLHDLKQYSGDKAFQTHNTPEQNEHCLKNFDLTEYRQLLDDLAVHIYNDILTAINESIQGKIVPGLLEFESIPAVSSSKPFGRTNMRQRTRSNNEEITVKTITKYLSYVLAILNTHCVDPDIIKQVFRQIFHFIGASMLNNILLRKDMCHWSRGMQIRFNLSVLEDWVRINQLDSGNILEGLKCIIQATQLLQVSKSSLDDVDAICEVCSSLNTLQVQKILSMYTPSNDREARVPAAVIRAVVQRAHNETDPMYLMVDANKTYSVSFAFTASAVSLENITIPDSINSNSFKVV</sequence>
<dbReference type="SMART" id="SM00015">
    <property type="entry name" value="IQ"/>
    <property type="match status" value="6"/>
</dbReference>
<comment type="similarity">
    <text evidence="1 8">Belongs to the TRAFAC class myosin-kinesin ATPase superfamily. Myosin family.</text>
</comment>
<dbReference type="GO" id="GO:0007015">
    <property type="term" value="P:actin filament organization"/>
    <property type="evidence" value="ECO:0007669"/>
    <property type="project" value="TreeGrafter"/>
</dbReference>
<dbReference type="GO" id="GO:0016020">
    <property type="term" value="C:membrane"/>
    <property type="evidence" value="ECO:0007669"/>
    <property type="project" value="TreeGrafter"/>
</dbReference>
<feature type="binding site" evidence="8">
    <location>
        <begin position="159"/>
        <end position="166"/>
    </location>
    <ligand>
        <name>ATP</name>
        <dbReference type="ChEBI" id="CHEBI:30616"/>
    </ligand>
</feature>
<dbReference type="PRINTS" id="PR00193">
    <property type="entry name" value="MYOSINHEAVY"/>
</dbReference>
<dbReference type="SMART" id="SM00242">
    <property type="entry name" value="MYSc"/>
    <property type="match status" value="1"/>
</dbReference>
<dbReference type="EMBL" id="CACRXK020001519">
    <property type="protein sequence ID" value="CAB3989614.1"/>
    <property type="molecule type" value="Genomic_DNA"/>
</dbReference>
<dbReference type="Gene3D" id="3.40.850.10">
    <property type="entry name" value="Kinesin motor domain"/>
    <property type="match status" value="1"/>
</dbReference>
<dbReference type="GO" id="GO:0005737">
    <property type="term" value="C:cytoplasm"/>
    <property type="evidence" value="ECO:0007669"/>
    <property type="project" value="TreeGrafter"/>
</dbReference>
<dbReference type="GO" id="GO:0005524">
    <property type="term" value="F:ATP binding"/>
    <property type="evidence" value="ECO:0007669"/>
    <property type="project" value="UniProtKB-UniRule"/>
</dbReference>
<keyword evidence="3 8" id="KW-0067">ATP-binding</keyword>
<evidence type="ECO:0000313" key="11">
    <source>
        <dbReference type="EMBL" id="CAB3989614.1"/>
    </source>
</evidence>
<dbReference type="Pfam" id="PF00063">
    <property type="entry name" value="Myosin_head"/>
    <property type="match status" value="1"/>
</dbReference>
<keyword evidence="6 8" id="KW-0505">Motor protein</keyword>
<dbReference type="OrthoDB" id="6108017at2759"/>
<dbReference type="GO" id="GO:0016459">
    <property type="term" value="C:myosin complex"/>
    <property type="evidence" value="ECO:0007669"/>
    <property type="project" value="UniProtKB-KW"/>
</dbReference>
<dbReference type="Pfam" id="PF01843">
    <property type="entry name" value="DIL"/>
    <property type="match status" value="1"/>
</dbReference>
<dbReference type="SUPFAM" id="SSF52540">
    <property type="entry name" value="P-loop containing nucleoside triphosphate hydrolases"/>
    <property type="match status" value="2"/>
</dbReference>
<keyword evidence="12" id="KW-1185">Reference proteome</keyword>
<keyword evidence="7 8" id="KW-0009">Actin-binding</keyword>
<evidence type="ECO:0000256" key="9">
    <source>
        <dbReference type="SAM" id="Coils"/>
    </source>
</evidence>
<dbReference type="CDD" id="cd15470">
    <property type="entry name" value="Myo5_CBD"/>
    <property type="match status" value="1"/>
</dbReference>
<evidence type="ECO:0000256" key="4">
    <source>
        <dbReference type="ARBA" id="ARBA00023054"/>
    </source>
</evidence>
<evidence type="ECO:0000256" key="5">
    <source>
        <dbReference type="ARBA" id="ARBA00023123"/>
    </source>
</evidence>
<reference evidence="11" key="1">
    <citation type="submission" date="2020-04" db="EMBL/GenBank/DDBJ databases">
        <authorList>
            <person name="Alioto T."/>
            <person name="Alioto T."/>
            <person name="Gomez Garrido J."/>
        </authorList>
    </citation>
    <scope>NUCLEOTIDE SEQUENCE</scope>
    <source>
        <strain evidence="11">A484AB</strain>
    </source>
</reference>
<accession>A0A6S7G8E0</accession>
<dbReference type="PANTHER" id="PTHR13140:SF706">
    <property type="entry name" value="DILUTE CLASS UNCONVENTIONAL MYOSIN, ISOFORM C"/>
    <property type="match status" value="1"/>
</dbReference>
<dbReference type="InterPro" id="IPR002710">
    <property type="entry name" value="Dilute_dom"/>
</dbReference>
<keyword evidence="2 8" id="KW-0547">Nucleotide-binding</keyword>
<feature type="coiled-coil region" evidence="9">
    <location>
        <begin position="1165"/>
        <end position="1229"/>
    </location>
</feature>
<keyword evidence="4 9" id="KW-0175">Coiled coil</keyword>
<feature type="region of interest" description="Actin-binding" evidence="8">
    <location>
        <begin position="631"/>
        <end position="653"/>
    </location>
</feature>
<dbReference type="InterPro" id="IPR001609">
    <property type="entry name" value="Myosin_head_motor_dom-like"/>
</dbReference>
<dbReference type="Gene3D" id="1.10.10.820">
    <property type="match status" value="1"/>
</dbReference>
<protein>
    <submittedName>
        <fullName evidence="11">Unconventional myosin-Vb isoform X1</fullName>
    </submittedName>
</protein>
<dbReference type="PROSITE" id="PS51126">
    <property type="entry name" value="DILUTE"/>
    <property type="match status" value="1"/>
</dbReference>
<evidence type="ECO:0000256" key="8">
    <source>
        <dbReference type="PROSITE-ProRule" id="PRU00782"/>
    </source>
</evidence>
<dbReference type="SMART" id="SM01132">
    <property type="entry name" value="DIL"/>
    <property type="match status" value="1"/>
</dbReference>
<dbReference type="InterPro" id="IPR027417">
    <property type="entry name" value="P-loop_NTPase"/>
</dbReference>
<keyword evidence="5 8" id="KW-0518">Myosin</keyword>
<evidence type="ECO:0000256" key="2">
    <source>
        <dbReference type="ARBA" id="ARBA00022741"/>
    </source>
</evidence>
<dbReference type="InterPro" id="IPR036103">
    <property type="entry name" value="MYSc_Myo5"/>
</dbReference>
<evidence type="ECO:0000313" key="12">
    <source>
        <dbReference type="Proteomes" id="UP001152795"/>
    </source>
</evidence>
<evidence type="ECO:0000256" key="1">
    <source>
        <dbReference type="ARBA" id="ARBA00008314"/>
    </source>
</evidence>
<dbReference type="Gene3D" id="6.20.240.20">
    <property type="match status" value="1"/>
</dbReference>
<dbReference type="PROSITE" id="PS51456">
    <property type="entry name" value="MYOSIN_MOTOR"/>
    <property type="match status" value="1"/>
</dbReference>
<name>A0A6S7G8E0_PARCT</name>
<feature type="region of interest" description="Disordered" evidence="10">
    <location>
        <begin position="1135"/>
        <end position="1161"/>
    </location>
</feature>
<dbReference type="FunFam" id="1.10.10.820:FF:000001">
    <property type="entry name" value="Myosin heavy chain"/>
    <property type="match status" value="1"/>
</dbReference>
<dbReference type="Gene3D" id="1.20.120.720">
    <property type="entry name" value="Myosin VI head, motor domain, U50 subdomain"/>
    <property type="match status" value="1"/>
</dbReference>
<feature type="region of interest" description="Disordered" evidence="10">
    <location>
        <begin position="1342"/>
        <end position="1382"/>
    </location>
</feature>
<dbReference type="InterPro" id="IPR000048">
    <property type="entry name" value="IQ_motif_EF-hand-BS"/>
</dbReference>
<evidence type="ECO:0000256" key="7">
    <source>
        <dbReference type="ARBA" id="ARBA00023203"/>
    </source>
</evidence>
<dbReference type="GO" id="GO:0000146">
    <property type="term" value="F:microfilament motor activity"/>
    <property type="evidence" value="ECO:0007669"/>
    <property type="project" value="TreeGrafter"/>
</dbReference>
<dbReference type="PROSITE" id="PS50096">
    <property type="entry name" value="IQ"/>
    <property type="match status" value="4"/>
</dbReference>
<feature type="coiled-coil region" evidence="9">
    <location>
        <begin position="1253"/>
        <end position="1280"/>
    </location>
</feature>
<dbReference type="Gene3D" id="1.20.5.190">
    <property type="match status" value="3"/>
</dbReference>
<dbReference type="CDD" id="cd01380">
    <property type="entry name" value="MYSc_Myo5"/>
    <property type="match status" value="1"/>
</dbReference>
<dbReference type="PANTHER" id="PTHR13140">
    <property type="entry name" value="MYOSIN"/>
    <property type="match status" value="1"/>
</dbReference>
<evidence type="ECO:0000256" key="10">
    <source>
        <dbReference type="SAM" id="MobiDB-lite"/>
    </source>
</evidence>
<feature type="coiled-coil region" evidence="9">
    <location>
        <begin position="959"/>
        <end position="1129"/>
    </location>
</feature>
<dbReference type="Gene3D" id="1.20.58.530">
    <property type="match status" value="1"/>
</dbReference>